<feature type="compositionally biased region" description="Polar residues" evidence="1">
    <location>
        <begin position="332"/>
        <end position="353"/>
    </location>
</feature>
<organism evidence="2 3">
    <name type="scientific">Ophiocordyceps camponoti-rufipedis</name>
    <dbReference type="NCBI Taxonomy" id="2004952"/>
    <lineage>
        <taxon>Eukaryota</taxon>
        <taxon>Fungi</taxon>
        <taxon>Dikarya</taxon>
        <taxon>Ascomycota</taxon>
        <taxon>Pezizomycotina</taxon>
        <taxon>Sordariomycetes</taxon>
        <taxon>Hypocreomycetidae</taxon>
        <taxon>Hypocreales</taxon>
        <taxon>Ophiocordycipitaceae</taxon>
        <taxon>Ophiocordyceps</taxon>
    </lineage>
</organism>
<evidence type="ECO:0000313" key="3">
    <source>
        <dbReference type="Proteomes" id="UP000226431"/>
    </source>
</evidence>
<dbReference type="EMBL" id="NJES01000299">
    <property type="protein sequence ID" value="PHH74058.1"/>
    <property type="molecule type" value="Genomic_DNA"/>
</dbReference>
<gene>
    <name evidence="2" type="ORF">CDD80_3340</name>
</gene>
<name>A0A2C5Y7M0_9HYPO</name>
<feature type="compositionally biased region" description="Low complexity" evidence="1">
    <location>
        <begin position="378"/>
        <end position="398"/>
    </location>
</feature>
<evidence type="ECO:0000256" key="1">
    <source>
        <dbReference type="SAM" id="MobiDB-lite"/>
    </source>
</evidence>
<dbReference type="OrthoDB" id="5370537at2759"/>
<proteinExistence type="predicted"/>
<accession>A0A2C5Y7M0</accession>
<keyword evidence="3" id="KW-1185">Reference proteome</keyword>
<dbReference type="AlphaFoldDB" id="A0A2C5Y7M0"/>
<dbReference type="Proteomes" id="UP000226431">
    <property type="component" value="Unassembled WGS sequence"/>
</dbReference>
<feature type="compositionally biased region" description="Basic and acidic residues" evidence="1">
    <location>
        <begin position="110"/>
        <end position="119"/>
    </location>
</feature>
<dbReference type="STRING" id="2004952.A0A2C5Y7M0"/>
<feature type="compositionally biased region" description="Acidic residues" evidence="1">
    <location>
        <begin position="67"/>
        <end position="83"/>
    </location>
</feature>
<feature type="compositionally biased region" description="Polar residues" evidence="1">
    <location>
        <begin position="89"/>
        <end position="102"/>
    </location>
</feature>
<feature type="region of interest" description="Disordered" evidence="1">
    <location>
        <begin position="245"/>
        <end position="267"/>
    </location>
</feature>
<evidence type="ECO:0000313" key="2">
    <source>
        <dbReference type="EMBL" id="PHH74058.1"/>
    </source>
</evidence>
<feature type="compositionally biased region" description="Low complexity" evidence="1">
    <location>
        <begin position="302"/>
        <end position="313"/>
    </location>
</feature>
<feature type="compositionally biased region" description="Basic and acidic residues" evidence="1">
    <location>
        <begin position="257"/>
        <end position="267"/>
    </location>
</feature>
<feature type="region of interest" description="Disordered" evidence="1">
    <location>
        <begin position="294"/>
        <end position="398"/>
    </location>
</feature>
<comment type="caution">
    <text evidence="2">The sequence shown here is derived from an EMBL/GenBank/DDBJ whole genome shotgun (WGS) entry which is preliminary data.</text>
</comment>
<feature type="region of interest" description="Disordered" evidence="1">
    <location>
        <begin position="1"/>
        <end position="132"/>
    </location>
</feature>
<protein>
    <submittedName>
        <fullName evidence="2">Uncharacterized protein</fullName>
    </submittedName>
</protein>
<sequence>MKSPPPVSPTKAPVLRRQTNGIPSNPREKMTMVMSKREKNKAQSNASKAPQSVVHRPRPVPRKQDAGDDVEEMDQSDEIEVSPEDGSINLENSAGETISGNARLQVADGSDVRASESRLRPPTSRTRLADSALLTDEDDGRETVIMMLDQSAEHEMKLDQQVLFDTEPKTLSRHRRVGEDCPVFSDRRATRSKLMSIPPPLPLGGPVKPRIITIVSPPALETPEEALDKIQQQLKRLEEVGTPALTPGLKQQGKGQEGVDAKRRNWIEDDAEQDKRVNLLADLEMEMGKQEDHWLEMRRGYSRTPGSGSTSSPNLEADAAVLKDVGRDEASGLSNVSSRPDQGTGQSTPSIYSPETPGVPEATQDGDSDETMDTMLDQSIPQQSSPPTTSWTPNTSSP</sequence>
<feature type="compositionally biased region" description="Basic and acidic residues" evidence="1">
    <location>
        <begin position="26"/>
        <end position="41"/>
    </location>
</feature>
<reference evidence="2 3" key="1">
    <citation type="submission" date="2017-06" db="EMBL/GenBank/DDBJ databases">
        <title>Ant-infecting Ophiocordyceps genomes reveal a high diversity of potential behavioral manipulation genes and a possible major role for enterotoxins.</title>
        <authorList>
            <person name="De Bekker C."/>
            <person name="Evans H.C."/>
            <person name="Brachmann A."/>
            <person name="Hughes D.P."/>
        </authorList>
    </citation>
    <scope>NUCLEOTIDE SEQUENCE [LARGE SCALE GENOMIC DNA]</scope>
    <source>
        <strain evidence="2 3">Map16</strain>
    </source>
</reference>